<dbReference type="InterPro" id="IPR036782">
    <property type="entry name" value="NE0471-like_N"/>
</dbReference>
<dbReference type="Gene3D" id="3.30.2020.10">
    <property type="entry name" value="NE0471-like N-terminal domain"/>
    <property type="match status" value="1"/>
</dbReference>
<gene>
    <name evidence="2" type="ORF">D1Y85_25535</name>
</gene>
<dbReference type="AlphaFoldDB" id="A0A3N6MR58"/>
<keyword evidence="3" id="KW-1185">Reference proteome</keyword>
<evidence type="ECO:0000313" key="2">
    <source>
        <dbReference type="EMBL" id="RQH00201.1"/>
    </source>
</evidence>
<dbReference type="Proteomes" id="UP000272778">
    <property type="component" value="Unassembled WGS sequence"/>
</dbReference>
<feature type="region of interest" description="Disordered" evidence="1">
    <location>
        <begin position="1"/>
        <end position="22"/>
    </location>
</feature>
<sequence length="212" mass="23685">MRRDLMENPPLAPLSGAGRVSHRRYAGHGKGQELPMNNNSNPHLVKLTPLKRFRLAVEFSDGRRGIATLLEEDMRGKNARLSDPDYFAQAFVHEGDVMWPGGEQGRAEALYSDARFRPEPLRVRDLINLLQAFPPDARVIVAGYEGGFDDVTGAELRPVIIDGGYRMHEIWGGALYSPREDGLEGEHSEATLDDLADPDYAELVYLTSNRVR</sequence>
<dbReference type="OrthoDB" id="9803723at2"/>
<evidence type="ECO:0000313" key="3">
    <source>
        <dbReference type="Proteomes" id="UP000272778"/>
    </source>
</evidence>
<evidence type="ECO:0000256" key="1">
    <source>
        <dbReference type="SAM" id="MobiDB-lite"/>
    </source>
</evidence>
<dbReference type="SUPFAM" id="SSF143880">
    <property type="entry name" value="NE0471 N-terminal domain-like"/>
    <property type="match status" value="1"/>
</dbReference>
<protein>
    <submittedName>
        <fullName evidence="2">DUF2442 domain-containing protein</fullName>
    </submittedName>
</protein>
<proteinExistence type="predicted"/>
<accession>A0A3N6MR58</accession>
<dbReference type="EMBL" id="RQIS01000029">
    <property type="protein sequence ID" value="RQH00201.1"/>
    <property type="molecule type" value="Genomic_DNA"/>
</dbReference>
<organism evidence="2 3">
    <name type="scientific">Paraburkholderia dinghuensis</name>
    <dbReference type="NCBI Taxonomy" id="2305225"/>
    <lineage>
        <taxon>Bacteria</taxon>
        <taxon>Pseudomonadati</taxon>
        <taxon>Pseudomonadota</taxon>
        <taxon>Betaproteobacteria</taxon>
        <taxon>Burkholderiales</taxon>
        <taxon>Burkholderiaceae</taxon>
        <taxon>Paraburkholderia</taxon>
    </lineage>
</organism>
<name>A0A3N6MR58_9BURK</name>
<comment type="caution">
    <text evidence="2">The sequence shown here is derived from an EMBL/GenBank/DDBJ whole genome shotgun (WGS) entry which is preliminary data.</text>
</comment>
<reference evidence="2 3" key="1">
    <citation type="submission" date="2018-11" db="EMBL/GenBank/DDBJ databases">
        <title>Paraburkholderia sp. DHOA04, isolated from soil.</title>
        <authorList>
            <person name="Gao Z.-H."/>
            <person name="Qiu L.-H."/>
            <person name="Fu J.-C."/>
        </authorList>
    </citation>
    <scope>NUCLEOTIDE SEQUENCE [LARGE SCALE GENOMIC DNA]</scope>
    <source>
        <strain evidence="2 3">DHOA04</strain>
    </source>
</reference>